<dbReference type="PANTHER" id="PTHR10339">
    <property type="entry name" value="ADP-RIBOSYLTRANSFERASE"/>
    <property type="match status" value="1"/>
</dbReference>
<accession>A0A3Q3MEP3</accession>
<dbReference type="PANTHER" id="PTHR10339:SF29">
    <property type="entry name" value="NAD(P)(+)--ARGININE ADP-RIBOSYLTRANSFERASE"/>
    <property type="match status" value="1"/>
</dbReference>
<evidence type="ECO:0000256" key="2">
    <source>
        <dbReference type="ARBA" id="ARBA00022676"/>
    </source>
</evidence>
<comment type="catalytic activity">
    <reaction evidence="9 10">
        <text>L-arginyl-[protein] + NAD(+) = N(omega)-(ADP-D-ribosyl)-L-arginyl-[protein] + nicotinamide + H(+)</text>
        <dbReference type="Rhea" id="RHEA:19149"/>
        <dbReference type="Rhea" id="RHEA-COMP:10532"/>
        <dbReference type="Rhea" id="RHEA-COMP:15087"/>
        <dbReference type="ChEBI" id="CHEBI:15378"/>
        <dbReference type="ChEBI" id="CHEBI:17154"/>
        <dbReference type="ChEBI" id="CHEBI:29965"/>
        <dbReference type="ChEBI" id="CHEBI:57540"/>
        <dbReference type="ChEBI" id="CHEBI:142554"/>
        <dbReference type="EC" id="2.4.2.31"/>
    </reaction>
</comment>
<evidence type="ECO:0000256" key="6">
    <source>
        <dbReference type="ARBA" id="ARBA00022857"/>
    </source>
</evidence>
<protein>
    <recommendedName>
        <fullName evidence="10">NAD(P)(+)--arginine ADP-ribosyltransferase</fullName>
        <ecNumber evidence="10">2.4.2.31</ecNumber>
    </recommendedName>
    <alternativeName>
        <fullName evidence="10">Mono(ADP-ribosyl)transferase</fullName>
    </alternativeName>
</protein>
<dbReference type="InterPro" id="IPR000768">
    <property type="entry name" value="ART"/>
</dbReference>
<reference evidence="11" key="2">
    <citation type="submission" date="2025-09" db="UniProtKB">
        <authorList>
            <consortium name="Ensembl"/>
        </authorList>
    </citation>
    <scope>IDENTIFICATION</scope>
</reference>
<keyword evidence="2 10" id="KW-0328">Glycosyltransferase</keyword>
<dbReference type="RefSeq" id="XP_026159738.1">
    <property type="nucleotide sequence ID" value="XM_026303953.1"/>
</dbReference>
<dbReference type="PROSITE" id="PS51996">
    <property type="entry name" value="TR_MART"/>
    <property type="match status" value="1"/>
</dbReference>
<dbReference type="Gene3D" id="3.90.176.10">
    <property type="entry name" value="Toxin ADP-ribosyltransferase, Chain A, domain 1"/>
    <property type="match status" value="1"/>
</dbReference>
<dbReference type="EC" id="2.4.2.31" evidence="10"/>
<dbReference type="InterPro" id="IPR050999">
    <property type="entry name" value="ADP-ribosyltransferase_ARG"/>
</dbReference>
<dbReference type="FunFam" id="3.90.176.10:FF:000001">
    <property type="entry name" value="NAD(P)(+)--arginine ADP-ribosyltransferase"/>
    <property type="match status" value="1"/>
</dbReference>
<keyword evidence="7 10" id="KW-0520">NAD</keyword>
<keyword evidence="4" id="KW-0548">Nucleotidyltransferase</keyword>
<dbReference type="GO" id="GO:0016779">
    <property type="term" value="F:nucleotidyltransferase activity"/>
    <property type="evidence" value="ECO:0007669"/>
    <property type="project" value="UniProtKB-KW"/>
</dbReference>
<dbReference type="GO" id="GO:0106274">
    <property type="term" value="F:NAD+-protein-arginine ADP-ribosyltransferase activity"/>
    <property type="evidence" value="ECO:0007669"/>
    <property type="project" value="UniProtKB-EC"/>
</dbReference>
<dbReference type="GeneTree" id="ENSGT01030000234601"/>
<organism evidence="11 12">
    <name type="scientific">Mastacembelus armatus</name>
    <name type="common">zig-zag eel</name>
    <dbReference type="NCBI Taxonomy" id="205130"/>
    <lineage>
        <taxon>Eukaryota</taxon>
        <taxon>Metazoa</taxon>
        <taxon>Chordata</taxon>
        <taxon>Craniata</taxon>
        <taxon>Vertebrata</taxon>
        <taxon>Euteleostomi</taxon>
        <taxon>Actinopterygii</taxon>
        <taxon>Neopterygii</taxon>
        <taxon>Teleostei</taxon>
        <taxon>Neoteleostei</taxon>
        <taxon>Acanthomorphata</taxon>
        <taxon>Anabantaria</taxon>
        <taxon>Synbranchiformes</taxon>
        <taxon>Mastacembelidae</taxon>
        <taxon>Mastacembelus</taxon>
    </lineage>
</organism>
<dbReference type="OrthoDB" id="423533at2759"/>
<dbReference type="AlphaFoldDB" id="A0A3Q3MEP3"/>
<keyword evidence="5 10" id="KW-0732">Signal</keyword>
<evidence type="ECO:0000256" key="1">
    <source>
        <dbReference type="ARBA" id="ARBA00009558"/>
    </source>
</evidence>
<comment type="similarity">
    <text evidence="1 10">Belongs to the Arg-specific ADP-ribosyltransferase family.</text>
</comment>
<evidence type="ECO:0000256" key="4">
    <source>
        <dbReference type="ARBA" id="ARBA00022695"/>
    </source>
</evidence>
<feature type="signal peptide" evidence="10">
    <location>
        <begin position="1"/>
        <end position="23"/>
    </location>
</feature>
<dbReference type="GeneID" id="113128540"/>
<sequence length="294" mass="33628">MKGNMLILAPLCLLLLWMLPVDSMGNIFIKLQNMEQGIPLNMAEDSVDDMYFGCSKQMMKKVKQYKIKNMSKDKEFADAWKKAKKCASKKKIRDKGLTREHLKAICAFTSNDIYQTFNDAVRNDGKNYLSSFNFQALHFLLTSAIQILNDNQPCLTAYRRTKLRFEGQVNQRIRFGSFASSSRKTGLTDFGHETCFQIKTCSGAPLKHYSVYESEQEILIPPYEVFVITEKIEHQSISSSYPHEELLILPNEMFKIPKKIQGKNKIDGLSDCKLIYILESAGAKSTLNCKDVRT</sequence>
<evidence type="ECO:0000313" key="11">
    <source>
        <dbReference type="Ensembl" id="ENSMAMP00000023622.2"/>
    </source>
</evidence>
<keyword evidence="3 10" id="KW-0808">Transferase</keyword>
<proteinExistence type="inferred from homology"/>
<evidence type="ECO:0000313" key="12">
    <source>
        <dbReference type="Proteomes" id="UP000261640"/>
    </source>
</evidence>
<reference evidence="11" key="1">
    <citation type="submission" date="2025-08" db="UniProtKB">
        <authorList>
            <consortium name="Ensembl"/>
        </authorList>
    </citation>
    <scope>IDENTIFICATION</scope>
</reference>
<dbReference type="Ensembl" id="ENSMAMT00000024231.2">
    <property type="protein sequence ID" value="ENSMAMP00000023622.2"/>
    <property type="gene ID" value="ENSMAMG00000015890.2"/>
</dbReference>
<evidence type="ECO:0000256" key="5">
    <source>
        <dbReference type="ARBA" id="ARBA00022729"/>
    </source>
</evidence>
<dbReference type="SUPFAM" id="SSF56399">
    <property type="entry name" value="ADP-ribosylation"/>
    <property type="match status" value="1"/>
</dbReference>
<evidence type="ECO:0000256" key="7">
    <source>
        <dbReference type="ARBA" id="ARBA00023027"/>
    </source>
</evidence>
<evidence type="ECO:0000256" key="9">
    <source>
        <dbReference type="ARBA" id="ARBA00047597"/>
    </source>
</evidence>
<feature type="chain" id="PRO_5031593601" description="NAD(P)(+)--arginine ADP-ribosyltransferase" evidence="10">
    <location>
        <begin position="24"/>
        <end position="294"/>
    </location>
</feature>
<dbReference type="Proteomes" id="UP000261640">
    <property type="component" value="Unplaced"/>
</dbReference>
<evidence type="ECO:0000256" key="10">
    <source>
        <dbReference type="RuleBase" id="RU361228"/>
    </source>
</evidence>
<evidence type="ECO:0000256" key="3">
    <source>
        <dbReference type="ARBA" id="ARBA00022679"/>
    </source>
</evidence>
<evidence type="ECO:0000256" key="8">
    <source>
        <dbReference type="ARBA" id="ARBA00023157"/>
    </source>
</evidence>
<dbReference type="PRINTS" id="PR00970">
    <property type="entry name" value="RIBTRNSFRASE"/>
</dbReference>
<name>A0A3Q3MEP3_9TELE</name>
<keyword evidence="8" id="KW-1015">Disulfide bond</keyword>
<dbReference type="InParanoid" id="A0A3Q3MEP3"/>
<keyword evidence="6 10" id="KW-0521">NADP</keyword>
<dbReference type="Pfam" id="PF01129">
    <property type="entry name" value="ART"/>
    <property type="match status" value="1"/>
</dbReference>
<keyword evidence="12" id="KW-1185">Reference proteome</keyword>
<dbReference type="GO" id="GO:0003950">
    <property type="term" value="F:NAD+ poly-ADP-ribosyltransferase activity"/>
    <property type="evidence" value="ECO:0007669"/>
    <property type="project" value="TreeGrafter"/>
</dbReference>